<feature type="domain" description="Peptidoglycan binding-like" evidence="3">
    <location>
        <begin position="75"/>
        <end position="121"/>
    </location>
</feature>
<evidence type="ECO:0000313" key="5">
    <source>
        <dbReference type="Proteomes" id="UP000241899"/>
    </source>
</evidence>
<name>A0A2T4JE81_9RHOB</name>
<dbReference type="Pfam" id="PF01471">
    <property type="entry name" value="PG_binding_1"/>
    <property type="match status" value="1"/>
</dbReference>
<evidence type="ECO:0000259" key="3">
    <source>
        <dbReference type="Pfam" id="PF01471"/>
    </source>
</evidence>
<accession>A0A2T4JE81</accession>
<protein>
    <submittedName>
        <fullName evidence="4">Peptidoglycan-binding protein</fullName>
    </submittedName>
</protein>
<feature type="chain" id="PRO_5015506117" evidence="2">
    <location>
        <begin position="26"/>
        <end position="508"/>
    </location>
</feature>
<dbReference type="OrthoDB" id="7444491at2"/>
<dbReference type="SUPFAM" id="SSF47090">
    <property type="entry name" value="PGBD-like"/>
    <property type="match status" value="1"/>
</dbReference>
<dbReference type="AlphaFoldDB" id="A0A2T4JE81"/>
<evidence type="ECO:0000313" key="4">
    <source>
        <dbReference type="EMBL" id="PTE16224.1"/>
    </source>
</evidence>
<dbReference type="RefSeq" id="WP_107325830.1">
    <property type="nucleotide sequence ID" value="NZ_PZKF01000038.1"/>
</dbReference>
<organism evidence="4 5">
    <name type="scientific">Phaeovulum veldkampii DSM 11550</name>
    <dbReference type="NCBI Taxonomy" id="1185920"/>
    <lineage>
        <taxon>Bacteria</taxon>
        <taxon>Pseudomonadati</taxon>
        <taxon>Pseudomonadota</taxon>
        <taxon>Alphaproteobacteria</taxon>
        <taxon>Rhodobacterales</taxon>
        <taxon>Paracoccaceae</taxon>
        <taxon>Phaeovulum</taxon>
    </lineage>
</organism>
<keyword evidence="5" id="KW-1185">Reference proteome</keyword>
<gene>
    <name evidence="4" type="ORF">C5F46_13295</name>
</gene>
<dbReference type="Gene3D" id="1.10.101.10">
    <property type="entry name" value="PGBD-like superfamily/PGBD"/>
    <property type="match status" value="1"/>
</dbReference>
<dbReference type="EMBL" id="PZKF01000038">
    <property type="protein sequence ID" value="PTE16224.1"/>
    <property type="molecule type" value="Genomic_DNA"/>
</dbReference>
<dbReference type="InterPro" id="IPR036365">
    <property type="entry name" value="PGBD-like_sf"/>
</dbReference>
<reference evidence="4 5" key="1">
    <citation type="submission" date="2018-03" db="EMBL/GenBank/DDBJ databases">
        <title>Rhodobacter veldkampii.</title>
        <authorList>
            <person name="Meyer T.E."/>
            <person name="Miller S."/>
            <person name="Lodha T."/>
            <person name="Gandham S."/>
            <person name="Chintalapati S."/>
            <person name="Chintalapati V.R."/>
        </authorList>
    </citation>
    <scope>NUCLEOTIDE SEQUENCE [LARGE SCALE GENOMIC DNA]</scope>
    <source>
        <strain evidence="4 5">DSM 11550</strain>
    </source>
</reference>
<dbReference type="InterPro" id="IPR002477">
    <property type="entry name" value="Peptidoglycan-bd-like"/>
</dbReference>
<dbReference type="InterPro" id="IPR036366">
    <property type="entry name" value="PGBDSf"/>
</dbReference>
<evidence type="ECO:0000256" key="2">
    <source>
        <dbReference type="SAM" id="SignalP"/>
    </source>
</evidence>
<keyword evidence="2" id="KW-0732">Signal</keyword>
<sequence length="508" mass="51685">MIPKRIVTAAIIATLCVTQATTARAGSDGLVGGIVGGLIGGAIMNEANKNRQAAPQQRTVRQARPTGISSAQREANREVQVALNHFGFPVGTPDGAIGPKSRSAISQYQVLLGYPATGQLTEYERSHLVGSYHRAVAGGGLTMQQAATNPMGMKGLLVAWRDESMGVPSMPQPGTMAVAPAMPSFAAPAQPAPVAAAAPGLPSFMGGAATQASLASHCNKVALITSTNGGYTTLANLRDPQQALGEQFCLARGYAITQGEDLATKVAGVTAAEIAQQCEGFAPAMKDHVAALSMKTRDEVLSGVSAFALSTGMAPAQLAGTARICLSVGYRTDNMDVAVGSALLLTALGEKPYAELLGHHLAMGFGASQRPDLALDWYQAGFDALGGGSTAVFAPGQPERTDLIRKAAYTLGGRVDAAPVAPVPASALPGFAVPAPVAPVPVAVPVPLPPMDVQGQLPPAQAPATLTPAAQAGTVVMDQPAPTPGAQPVGVATGMVNLIRLPTLLIQQ</sequence>
<proteinExistence type="predicted"/>
<dbReference type="Proteomes" id="UP000241899">
    <property type="component" value="Unassembled WGS sequence"/>
</dbReference>
<evidence type="ECO:0000256" key="1">
    <source>
        <dbReference type="SAM" id="MobiDB-lite"/>
    </source>
</evidence>
<feature type="signal peptide" evidence="2">
    <location>
        <begin position="1"/>
        <end position="25"/>
    </location>
</feature>
<feature type="region of interest" description="Disordered" evidence="1">
    <location>
        <begin position="50"/>
        <end position="74"/>
    </location>
</feature>
<feature type="compositionally biased region" description="Polar residues" evidence="1">
    <location>
        <begin position="50"/>
        <end position="60"/>
    </location>
</feature>
<comment type="caution">
    <text evidence="4">The sequence shown here is derived from an EMBL/GenBank/DDBJ whole genome shotgun (WGS) entry which is preliminary data.</text>
</comment>